<sequence>MKTVLCSLLLATSLGASANWQLDNSTSRLDFVSLKNDVAAEVHQFTQLSGSWQADGSLQIEIAVSSLQTHIPIRDDRMWQYLFKLDDYPVISATGSVNPDAVADLAIGSSTTLRVPLQLSIVGQTQRVQSEVLVTRLAANSLQVNTQAPIMVNGDQFGLTEGLNRLRDLAGLQNINPMVPVTFTVRFEQ</sequence>
<evidence type="ECO:0000259" key="2">
    <source>
        <dbReference type="SMART" id="SM00867"/>
    </source>
</evidence>
<accession>A0ABT9GP86</accession>
<dbReference type="Gene3D" id="2.40.128.110">
    <property type="entry name" value="Lipid/polyisoprenoid-binding, YceI-like"/>
    <property type="match status" value="1"/>
</dbReference>
<dbReference type="InterPro" id="IPR036761">
    <property type="entry name" value="TTHA0802/YceI-like_sf"/>
</dbReference>
<protein>
    <submittedName>
        <fullName evidence="3">YceI family protein</fullName>
    </submittedName>
</protein>
<feature type="domain" description="Lipid/polyisoprenoid-binding YceI-like" evidence="2">
    <location>
        <begin position="19"/>
        <end position="188"/>
    </location>
</feature>
<evidence type="ECO:0000313" key="3">
    <source>
        <dbReference type="EMBL" id="MDP4528780.1"/>
    </source>
</evidence>
<name>A0ABT9GP86_9GAMM</name>
<dbReference type="EMBL" id="JAUZVY010000002">
    <property type="protein sequence ID" value="MDP4528780.1"/>
    <property type="molecule type" value="Genomic_DNA"/>
</dbReference>
<keyword evidence="1" id="KW-0732">Signal</keyword>
<dbReference type="SUPFAM" id="SSF101874">
    <property type="entry name" value="YceI-like"/>
    <property type="match status" value="1"/>
</dbReference>
<dbReference type="PIRSF" id="PIRSF029811">
    <property type="entry name" value="UCP029811"/>
    <property type="match status" value="1"/>
</dbReference>
<gene>
    <name evidence="3" type="ORF">Q3O59_07005</name>
</gene>
<dbReference type="InterPro" id="IPR007372">
    <property type="entry name" value="Lipid/polyisoprenoid-bd_YceI"/>
</dbReference>
<comment type="caution">
    <text evidence="3">The sequence shown here is derived from an EMBL/GenBank/DDBJ whole genome shotgun (WGS) entry which is preliminary data.</text>
</comment>
<dbReference type="InterPro" id="IPR027016">
    <property type="entry name" value="UCP029811"/>
</dbReference>
<evidence type="ECO:0000256" key="1">
    <source>
        <dbReference type="SAM" id="SignalP"/>
    </source>
</evidence>
<reference evidence="3 4" key="1">
    <citation type="submission" date="2023-08" db="EMBL/GenBank/DDBJ databases">
        <authorList>
            <person name="Joshi A."/>
            <person name="Thite S."/>
        </authorList>
    </citation>
    <scope>NUCLEOTIDE SEQUENCE [LARGE SCALE GENOMIC DNA]</scope>
    <source>
        <strain evidence="3 4">1E1</strain>
    </source>
</reference>
<keyword evidence="4" id="KW-1185">Reference proteome</keyword>
<dbReference type="Pfam" id="PF04264">
    <property type="entry name" value="YceI"/>
    <property type="match status" value="1"/>
</dbReference>
<evidence type="ECO:0000313" key="4">
    <source>
        <dbReference type="Proteomes" id="UP001236258"/>
    </source>
</evidence>
<dbReference type="RefSeq" id="WP_305944890.1">
    <property type="nucleotide sequence ID" value="NZ_JAUZVY010000002.1"/>
</dbReference>
<organism evidence="3 4">
    <name type="scientific">Alkalimonas delamerensis</name>
    <dbReference type="NCBI Taxonomy" id="265981"/>
    <lineage>
        <taxon>Bacteria</taxon>
        <taxon>Pseudomonadati</taxon>
        <taxon>Pseudomonadota</taxon>
        <taxon>Gammaproteobacteria</taxon>
        <taxon>Alkalimonas</taxon>
    </lineage>
</organism>
<feature type="signal peptide" evidence="1">
    <location>
        <begin position="1"/>
        <end position="18"/>
    </location>
</feature>
<dbReference type="Proteomes" id="UP001236258">
    <property type="component" value="Unassembled WGS sequence"/>
</dbReference>
<dbReference type="SMART" id="SM00867">
    <property type="entry name" value="YceI"/>
    <property type="match status" value="1"/>
</dbReference>
<feature type="chain" id="PRO_5045919437" evidence="1">
    <location>
        <begin position="19"/>
        <end position="189"/>
    </location>
</feature>
<proteinExistence type="predicted"/>